<dbReference type="EMBL" id="VZOL01000023">
    <property type="protein sequence ID" value="KAB0685564.1"/>
    <property type="molecule type" value="Genomic_DNA"/>
</dbReference>
<evidence type="ECO:0000256" key="1">
    <source>
        <dbReference type="SAM" id="MobiDB-lite"/>
    </source>
</evidence>
<feature type="region of interest" description="Disordered" evidence="1">
    <location>
        <begin position="122"/>
        <end position="142"/>
    </location>
</feature>
<name>A0A6L3NLP1_9BURK</name>
<gene>
    <name evidence="2" type="ORF">F7R13_04135</name>
</gene>
<proteinExistence type="predicted"/>
<comment type="caution">
    <text evidence="2">The sequence shown here is derived from an EMBL/GenBank/DDBJ whole genome shotgun (WGS) entry which is preliminary data.</text>
</comment>
<dbReference type="AlphaFoldDB" id="A0A6L3NLP1"/>
<sequence>MSTSWFLSRLDRCPTGSRKCAPACIVGVKVTSHIGRKTTGGDLFLTICDYRWKPLRAGNGLCGGGLRRIPGERGLSGCGVPDAAERVSAAMPEHARRRCRPQRWRAGARRVIAALRRRFPGRSRAAPGRADRASAHAIRRSG</sequence>
<evidence type="ECO:0000313" key="2">
    <source>
        <dbReference type="EMBL" id="KAB0685564.1"/>
    </source>
</evidence>
<reference evidence="2 3" key="1">
    <citation type="submission" date="2019-09" db="EMBL/GenBank/DDBJ databases">
        <title>Draft genome sequences of 48 bacterial type strains from the CCUG.</title>
        <authorList>
            <person name="Tunovic T."/>
            <person name="Pineiro-Iglesias B."/>
            <person name="Unosson C."/>
            <person name="Inganas E."/>
            <person name="Ohlen M."/>
            <person name="Cardew S."/>
            <person name="Jensie-Markopoulos S."/>
            <person name="Salva-Serra F."/>
            <person name="Jaen-Luchoro D."/>
            <person name="Karlsson R."/>
            <person name="Svensson-Stadler L."/>
            <person name="Chun J."/>
            <person name="Moore E."/>
        </authorList>
    </citation>
    <scope>NUCLEOTIDE SEQUENCE [LARGE SCALE GENOMIC DNA]</scope>
    <source>
        <strain evidence="2 3">CCUG 65687</strain>
    </source>
</reference>
<evidence type="ECO:0000313" key="3">
    <source>
        <dbReference type="Proteomes" id="UP000473571"/>
    </source>
</evidence>
<dbReference type="Proteomes" id="UP000473571">
    <property type="component" value="Unassembled WGS sequence"/>
</dbReference>
<organism evidence="2 3">
    <name type="scientific">Burkholderia territorii</name>
    <dbReference type="NCBI Taxonomy" id="1503055"/>
    <lineage>
        <taxon>Bacteria</taxon>
        <taxon>Pseudomonadati</taxon>
        <taxon>Pseudomonadota</taxon>
        <taxon>Betaproteobacteria</taxon>
        <taxon>Burkholderiales</taxon>
        <taxon>Burkholderiaceae</taxon>
        <taxon>Burkholderia</taxon>
        <taxon>Burkholderia cepacia complex</taxon>
    </lineage>
</organism>
<accession>A0A6L3NLP1</accession>
<protein>
    <submittedName>
        <fullName evidence="2">Uncharacterized protein</fullName>
    </submittedName>
</protein>